<dbReference type="EMBL" id="RCHU02000010">
    <property type="protein sequence ID" value="KAL3578883.1"/>
    <property type="molecule type" value="Genomic_DNA"/>
</dbReference>
<protein>
    <submittedName>
        <fullName evidence="1">Uncharacterized protein</fullName>
    </submittedName>
</protein>
<gene>
    <name evidence="1" type="ORF">D5086_020387</name>
</gene>
<sequence length="81" mass="8988">MWTGRTKEGMNGRCALDFGFSLIVEVRLLMFDAFKIVTSHRFTTLDGLGFTATATSNNYGADCQEVWLVQLAGARPPRTEV</sequence>
<name>A0ACC4BLI1_POPAL</name>
<dbReference type="Proteomes" id="UP000309997">
    <property type="component" value="Unassembled WGS sequence"/>
</dbReference>
<organism evidence="1 2">
    <name type="scientific">Populus alba</name>
    <name type="common">White poplar</name>
    <dbReference type="NCBI Taxonomy" id="43335"/>
    <lineage>
        <taxon>Eukaryota</taxon>
        <taxon>Viridiplantae</taxon>
        <taxon>Streptophyta</taxon>
        <taxon>Embryophyta</taxon>
        <taxon>Tracheophyta</taxon>
        <taxon>Spermatophyta</taxon>
        <taxon>Magnoliopsida</taxon>
        <taxon>eudicotyledons</taxon>
        <taxon>Gunneridae</taxon>
        <taxon>Pentapetalae</taxon>
        <taxon>rosids</taxon>
        <taxon>fabids</taxon>
        <taxon>Malpighiales</taxon>
        <taxon>Salicaceae</taxon>
        <taxon>Saliceae</taxon>
        <taxon>Populus</taxon>
    </lineage>
</organism>
<accession>A0ACC4BLI1</accession>
<comment type="caution">
    <text evidence="1">The sequence shown here is derived from an EMBL/GenBank/DDBJ whole genome shotgun (WGS) entry which is preliminary data.</text>
</comment>
<proteinExistence type="predicted"/>
<evidence type="ECO:0000313" key="2">
    <source>
        <dbReference type="Proteomes" id="UP000309997"/>
    </source>
</evidence>
<evidence type="ECO:0000313" key="1">
    <source>
        <dbReference type="EMBL" id="KAL3578883.1"/>
    </source>
</evidence>
<keyword evidence="2" id="KW-1185">Reference proteome</keyword>
<reference evidence="1 2" key="1">
    <citation type="journal article" date="2024" name="Plant Biotechnol. J.">
        <title>Genome and CRISPR/Cas9 system of a widespread forest tree (Populus alba) in the world.</title>
        <authorList>
            <person name="Liu Y.J."/>
            <person name="Jiang P.F."/>
            <person name="Han X.M."/>
            <person name="Li X.Y."/>
            <person name="Wang H.M."/>
            <person name="Wang Y.J."/>
            <person name="Wang X.X."/>
            <person name="Zeng Q.Y."/>
        </authorList>
    </citation>
    <scope>NUCLEOTIDE SEQUENCE [LARGE SCALE GENOMIC DNA]</scope>
    <source>
        <strain evidence="2">cv. PAL-ZL1</strain>
    </source>
</reference>